<evidence type="ECO:0000256" key="5">
    <source>
        <dbReference type="ARBA" id="ARBA00023163"/>
    </source>
</evidence>
<dbReference type="AlphaFoldDB" id="A0A7S1KQL5"/>
<evidence type="ECO:0000256" key="1">
    <source>
        <dbReference type="ARBA" id="ARBA00004123"/>
    </source>
</evidence>
<organism evidence="9">
    <name type="scientific">Percolomonas cosmopolitus</name>
    <dbReference type="NCBI Taxonomy" id="63605"/>
    <lineage>
        <taxon>Eukaryota</taxon>
        <taxon>Discoba</taxon>
        <taxon>Heterolobosea</taxon>
        <taxon>Tetramitia</taxon>
        <taxon>Eutetramitia</taxon>
        <taxon>Percolomonadidae</taxon>
        <taxon>Percolomonas</taxon>
    </lineage>
</organism>
<dbReference type="SUPFAM" id="SSF57959">
    <property type="entry name" value="Leucine zipper domain"/>
    <property type="match status" value="1"/>
</dbReference>
<dbReference type="InterPro" id="IPR046347">
    <property type="entry name" value="bZIP_sf"/>
</dbReference>
<dbReference type="CDD" id="cd14703">
    <property type="entry name" value="bZIP_plant_RF2"/>
    <property type="match status" value="1"/>
</dbReference>
<feature type="region of interest" description="Disordered" evidence="7">
    <location>
        <begin position="97"/>
        <end position="202"/>
    </location>
</feature>
<dbReference type="Gene3D" id="1.20.5.170">
    <property type="match status" value="1"/>
</dbReference>
<evidence type="ECO:0000256" key="7">
    <source>
        <dbReference type="SAM" id="MobiDB-lite"/>
    </source>
</evidence>
<gene>
    <name evidence="9" type="ORF">PCOS0759_LOCUS5402</name>
</gene>
<keyword evidence="6" id="KW-0539">Nucleus</keyword>
<feature type="compositionally biased region" description="Low complexity" evidence="7">
    <location>
        <begin position="464"/>
        <end position="474"/>
    </location>
</feature>
<keyword evidence="4" id="KW-0238">DNA-binding</keyword>
<evidence type="ECO:0000256" key="4">
    <source>
        <dbReference type="ARBA" id="ARBA00023125"/>
    </source>
</evidence>
<dbReference type="Pfam" id="PF00170">
    <property type="entry name" value="bZIP_1"/>
    <property type="match status" value="1"/>
</dbReference>
<evidence type="ECO:0000256" key="3">
    <source>
        <dbReference type="ARBA" id="ARBA00023015"/>
    </source>
</evidence>
<evidence type="ECO:0000313" key="9">
    <source>
        <dbReference type="EMBL" id="CAD9082162.1"/>
    </source>
</evidence>
<protein>
    <recommendedName>
        <fullName evidence="8">BZIP domain-containing protein</fullName>
    </recommendedName>
</protein>
<feature type="compositionally biased region" description="Basic and acidic residues" evidence="7">
    <location>
        <begin position="483"/>
        <end position="492"/>
    </location>
</feature>
<feature type="region of interest" description="Disordered" evidence="7">
    <location>
        <begin position="457"/>
        <end position="492"/>
    </location>
</feature>
<dbReference type="PANTHER" id="PTHR47416:SF8">
    <property type="entry name" value="BASIC-LEUCINE ZIPPER TRANSCRIPTION FACTOR E-RELATED"/>
    <property type="match status" value="1"/>
</dbReference>
<dbReference type="EMBL" id="HBGD01006515">
    <property type="protein sequence ID" value="CAD9082162.1"/>
    <property type="molecule type" value="Transcribed_RNA"/>
</dbReference>
<evidence type="ECO:0000256" key="2">
    <source>
        <dbReference type="ARBA" id="ARBA00007163"/>
    </source>
</evidence>
<dbReference type="InterPro" id="IPR004827">
    <property type="entry name" value="bZIP"/>
</dbReference>
<dbReference type="InterPro" id="IPR044759">
    <property type="entry name" value="bZIP_RF2"/>
</dbReference>
<feature type="compositionally biased region" description="Low complexity" evidence="7">
    <location>
        <begin position="114"/>
        <end position="125"/>
    </location>
</feature>
<keyword evidence="5" id="KW-0804">Transcription</keyword>
<dbReference type="GO" id="GO:0005634">
    <property type="term" value="C:nucleus"/>
    <property type="evidence" value="ECO:0007669"/>
    <property type="project" value="UniProtKB-SubCell"/>
</dbReference>
<evidence type="ECO:0000256" key="6">
    <source>
        <dbReference type="ARBA" id="ARBA00023242"/>
    </source>
</evidence>
<dbReference type="PROSITE" id="PS50217">
    <property type="entry name" value="BZIP"/>
    <property type="match status" value="1"/>
</dbReference>
<sequence>MLPRVSSASSFDIDSLLISSATNPSNVDNLIDDDACSANEFINSFVFDEDSLGSEVVVPPLSHDAANEKQQQNTASAAAVFQQWLNSVALPAAANTNTATCSQSSQSKKEQEVESICSASSSGASSEDDEDDEEQQKRGNKKRSAMSDGDKKSCASGSKSPESKSKKRKRGTTAAGPEDKAKKRREANRLSAAASRERKKRYVKDLEKRVKSMESEHETLRQTMTVTQMENARLRSLVERLARATSKGALALQQEEESESPSVLDALHEEEPSLKRRKICTEISVPVHHHTLSVDSSSTPTTATMEHDLMCGFNDDIQKADLPEDNPFNVSFWDKVPTGKAMLFVMIFCIALFVGLGGQSSTDLFYGGNRGMQQQNMPRGYVGRRILSQCLGDQHQRISELTAFPGVEHPTREMISNRISSVLSQVQKLVEALNGGGSSRRSARCVGQDVDLQPFDEMNEGIDRNTVTTTTTSRRAPRRRLQHHGDIERAEL</sequence>
<evidence type="ECO:0000259" key="8">
    <source>
        <dbReference type="PROSITE" id="PS50217"/>
    </source>
</evidence>
<comment type="subcellular location">
    <subcellularLocation>
        <location evidence="1">Nucleus</location>
    </subcellularLocation>
</comment>
<reference evidence="9" key="1">
    <citation type="submission" date="2021-01" db="EMBL/GenBank/DDBJ databases">
        <authorList>
            <person name="Corre E."/>
            <person name="Pelletier E."/>
            <person name="Niang G."/>
            <person name="Scheremetjew M."/>
            <person name="Finn R."/>
            <person name="Kale V."/>
            <person name="Holt S."/>
            <person name="Cochrane G."/>
            <person name="Meng A."/>
            <person name="Brown T."/>
            <person name="Cohen L."/>
        </authorList>
    </citation>
    <scope>NUCLEOTIDE SEQUENCE</scope>
    <source>
        <strain evidence="9">WS</strain>
    </source>
</reference>
<dbReference type="PROSITE" id="PS00036">
    <property type="entry name" value="BZIP_BASIC"/>
    <property type="match status" value="1"/>
</dbReference>
<dbReference type="GO" id="GO:0003677">
    <property type="term" value="F:DNA binding"/>
    <property type="evidence" value="ECO:0007669"/>
    <property type="project" value="UniProtKB-KW"/>
</dbReference>
<comment type="similarity">
    <text evidence="2">Belongs to the bZIP family.</text>
</comment>
<name>A0A7S1KQL5_9EUKA</name>
<keyword evidence="3" id="KW-0805">Transcription regulation</keyword>
<dbReference type="GO" id="GO:0003700">
    <property type="term" value="F:DNA-binding transcription factor activity"/>
    <property type="evidence" value="ECO:0007669"/>
    <property type="project" value="InterPro"/>
</dbReference>
<dbReference type="SMART" id="SM00338">
    <property type="entry name" value="BRLZ"/>
    <property type="match status" value="1"/>
</dbReference>
<feature type="domain" description="BZIP" evidence="8">
    <location>
        <begin position="178"/>
        <end position="241"/>
    </location>
</feature>
<proteinExistence type="inferred from homology"/>
<accession>A0A7S1KQL5</accession>
<feature type="compositionally biased region" description="Low complexity" evidence="7">
    <location>
        <begin position="97"/>
        <end position="106"/>
    </location>
</feature>
<dbReference type="PANTHER" id="PTHR47416">
    <property type="entry name" value="BASIC-LEUCINE ZIPPER TRANSCRIPTION FACTOR F-RELATED"/>
    <property type="match status" value="1"/>
</dbReference>